<evidence type="ECO:0000313" key="2">
    <source>
        <dbReference type="Proteomes" id="UP001314170"/>
    </source>
</evidence>
<name>A0AAV1RJK6_9ROSI</name>
<keyword evidence="2" id="KW-1185">Reference proteome</keyword>
<comment type="caution">
    <text evidence="1">The sequence shown here is derived from an EMBL/GenBank/DDBJ whole genome shotgun (WGS) entry which is preliminary data.</text>
</comment>
<organism evidence="1 2">
    <name type="scientific">Dovyalis caffra</name>
    <dbReference type="NCBI Taxonomy" id="77055"/>
    <lineage>
        <taxon>Eukaryota</taxon>
        <taxon>Viridiplantae</taxon>
        <taxon>Streptophyta</taxon>
        <taxon>Embryophyta</taxon>
        <taxon>Tracheophyta</taxon>
        <taxon>Spermatophyta</taxon>
        <taxon>Magnoliopsida</taxon>
        <taxon>eudicotyledons</taxon>
        <taxon>Gunneridae</taxon>
        <taxon>Pentapetalae</taxon>
        <taxon>rosids</taxon>
        <taxon>fabids</taxon>
        <taxon>Malpighiales</taxon>
        <taxon>Salicaceae</taxon>
        <taxon>Flacourtieae</taxon>
        <taxon>Dovyalis</taxon>
    </lineage>
</organism>
<evidence type="ECO:0000313" key="1">
    <source>
        <dbReference type="EMBL" id="CAK7336397.1"/>
    </source>
</evidence>
<dbReference type="Proteomes" id="UP001314170">
    <property type="component" value="Unassembled WGS sequence"/>
</dbReference>
<dbReference type="AlphaFoldDB" id="A0AAV1RJK6"/>
<protein>
    <submittedName>
        <fullName evidence="1">Uncharacterized protein</fullName>
    </submittedName>
</protein>
<dbReference type="EMBL" id="CAWUPB010000994">
    <property type="protein sequence ID" value="CAK7336397.1"/>
    <property type="molecule type" value="Genomic_DNA"/>
</dbReference>
<proteinExistence type="predicted"/>
<sequence>MKVEDKDFVVKDLIINESNLVFEANKGIDDGSDSIFEANKRIVDGFDLEGIMKVKDEILELEKEGFLGCSIKKENVDVRMEVNRELDSLDDMEEGEIRDVDG</sequence>
<accession>A0AAV1RJK6</accession>
<reference evidence="1 2" key="1">
    <citation type="submission" date="2024-01" db="EMBL/GenBank/DDBJ databases">
        <authorList>
            <person name="Waweru B."/>
        </authorList>
    </citation>
    <scope>NUCLEOTIDE SEQUENCE [LARGE SCALE GENOMIC DNA]</scope>
</reference>
<gene>
    <name evidence="1" type="ORF">DCAF_LOCUS11405</name>
</gene>